<comment type="similarity">
    <text evidence="1 4">Belongs to the D-isomer specific 2-hydroxyacid dehydrogenase family.</text>
</comment>
<dbReference type="InterPro" id="IPR006140">
    <property type="entry name" value="D-isomer_DH_NAD-bd"/>
</dbReference>
<evidence type="ECO:0000313" key="8">
    <source>
        <dbReference type="Proteomes" id="UP000193467"/>
    </source>
</evidence>
<keyword evidence="2 4" id="KW-0560">Oxidoreductase</keyword>
<dbReference type="InParanoid" id="A0A1Y2G8T5"/>
<dbReference type="GO" id="GO:0016618">
    <property type="term" value="F:hydroxypyruvate reductase [NAD(P)H] activity"/>
    <property type="evidence" value="ECO:0007669"/>
    <property type="project" value="TreeGrafter"/>
</dbReference>
<dbReference type="InterPro" id="IPR006139">
    <property type="entry name" value="D-isomer_2_OHA_DH_cat_dom"/>
</dbReference>
<dbReference type="InterPro" id="IPR029752">
    <property type="entry name" value="D-isomer_DH_CS1"/>
</dbReference>
<sequence length="339" mass="36451">MPSAKPQILISGALVWAAAEVKQLEEHYEILVLDSPDRATFVKELTTGKYSNISAIYRHNSSAGAVGFYDEEIINALPSSLKYLCHNGAGYDQIDIAACTAKGIKVSNTPSAVDDATATVGMYLIISALRQFYKAEITARAGKWDQGIAPAHDPEHKTLGIVGMGGIGRALAKRALGFDMKVIYHNRNPVDPSLLAGFPEGAITYISTLDELLSTSDVVSLNLPLNANTRGFFGKKQFNTMKKGSVLVNTARGGVVDEEALLDALESGQLSSAGLDVFPNEPEINPRLLANDKLTLLPHQGTCTEESQHKMEALALKNIESALTTGDLLTPVWEQKGKL</sequence>
<evidence type="ECO:0000259" key="5">
    <source>
        <dbReference type="Pfam" id="PF00389"/>
    </source>
</evidence>
<evidence type="ECO:0000256" key="1">
    <source>
        <dbReference type="ARBA" id="ARBA00005854"/>
    </source>
</evidence>
<protein>
    <submittedName>
        <fullName evidence="7">D-isomer specific 2-hydroxyacid dehydrogenase</fullName>
    </submittedName>
</protein>
<proteinExistence type="inferred from homology"/>
<dbReference type="InterPro" id="IPR036291">
    <property type="entry name" value="NAD(P)-bd_dom_sf"/>
</dbReference>
<comment type="caution">
    <text evidence="7">The sequence shown here is derived from an EMBL/GenBank/DDBJ whole genome shotgun (WGS) entry which is preliminary data.</text>
</comment>
<dbReference type="PROSITE" id="PS00670">
    <property type="entry name" value="D_2_HYDROXYACID_DH_2"/>
    <property type="match status" value="1"/>
</dbReference>
<dbReference type="PROSITE" id="PS00671">
    <property type="entry name" value="D_2_HYDROXYACID_DH_3"/>
    <property type="match status" value="1"/>
</dbReference>
<dbReference type="Pfam" id="PF00389">
    <property type="entry name" value="2-Hacid_dh"/>
    <property type="match status" value="1"/>
</dbReference>
<dbReference type="SUPFAM" id="SSF52283">
    <property type="entry name" value="Formate/glycerate dehydrogenase catalytic domain-like"/>
    <property type="match status" value="1"/>
</dbReference>
<dbReference type="AlphaFoldDB" id="A0A1Y2G8T5"/>
<evidence type="ECO:0000259" key="6">
    <source>
        <dbReference type="Pfam" id="PF02826"/>
    </source>
</evidence>
<dbReference type="GO" id="GO:0051287">
    <property type="term" value="F:NAD binding"/>
    <property type="evidence" value="ECO:0007669"/>
    <property type="project" value="InterPro"/>
</dbReference>
<dbReference type="Gene3D" id="3.40.50.720">
    <property type="entry name" value="NAD(P)-binding Rossmann-like Domain"/>
    <property type="match status" value="2"/>
</dbReference>
<keyword evidence="8" id="KW-1185">Reference proteome</keyword>
<feature type="domain" description="D-isomer specific 2-hydroxyacid dehydrogenase NAD-binding" evidence="6">
    <location>
        <begin position="123"/>
        <end position="301"/>
    </location>
</feature>
<dbReference type="GO" id="GO:0030267">
    <property type="term" value="F:glyoxylate reductase (NADPH) activity"/>
    <property type="evidence" value="ECO:0007669"/>
    <property type="project" value="TreeGrafter"/>
</dbReference>
<dbReference type="Proteomes" id="UP000193467">
    <property type="component" value="Unassembled WGS sequence"/>
</dbReference>
<organism evidence="7 8">
    <name type="scientific">Leucosporidium creatinivorum</name>
    <dbReference type="NCBI Taxonomy" id="106004"/>
    <lineage>
        <taxon>Eukaryota</taxon>
        <taxon>Fungi</taxon>
        <taxon>Dikarya</taxon>
        <taxon>Basidiomycota</taxon>
        <taxon>Pucciniomycotina</taxon>
        <taxon>Microbotryomycetes</taxon>
        <taxon>Leucosporidiales</taxon>
        <taxon>Leucosporidium</taxon>
    </lineage>
</organism>
<dbReference type="FunFam" id="3.40.50.720:FF:000203">
    <property type="entry name" value="D-3-phosphoglycerate dehydrogenase (SerA)"/>
    <property type="match status" value="1"/>
</dbReference>
<evidence type="ECO:0000256" key="3">
    <source>
        <dbReference type="ARBA" id="ARBA00023027"/>
    </source>
</evidence>
<dbReference type="GO" id="GO:0005829">
    <property type="term" value="C:cytosol"/>
    <property type="evidence" value="ECO:0007669"/>
    <property type="project" value="TreeGrafter"/>
</dbReference>
<name>A0A1Y2G8T5_9BASI</name>
<dbReference type="OrthoDB" id="9991913at2759"/>
<evidence type="ECO:0000256" key="2">
    <source>
        <dbReference type="ARBA" id="ARBA00023002"/>
    </source>
</evidence>
<dbReference type="SUPFAM" id="SSF51735">
    <property type="entry name" value="NAD(P)-binding Rossmann-fold domains"/>
    <property type="match status" value="1"/>
</dbReference>
<dbReference type="PANTHER" id="PTHR10996:SF257">
    <property type="entry name" value="GLYOXYLATE REDUCTASE 1"/>
    <property type="match status" value="1"/>
</dbReference>
<gene>
    <name evidence="7" type="ORF">BCR35DRAFT_12658</name>
</gene>
<reference evidence="7 8" key="1">
    <citation type="submission" date="2016-07" db="EMBL/GenBank/DDBJ databases">
        <title>Pervasive Adenine N6-methylation of Active Genes in Fungi.</title>
        <authorList>
            <consortium name="DOE Joint Genome Institute"/>
            <person name="Mondo S.J."/>
            <person name="Dannebaum R.O."/>
            <person name="Kuo R.C."/>
            <person name="Labutti K."/>
            <person name="Haridas S."/>
            <person name="Kuo A."/>
            <person name="Salamov A."/>
            <person name="Ahrendt S.R."/>
            <person name="Lipzen A."/>
            <person name="Sullivan W."/>
            <person name="Andreopoulos W.B."/>
            <person name="Clum A."/>
            <person name="Lindquist E."/>
            <person name="Daum C."/>
            <person name="Ramamoorthy G.K."/>
            <person name="Gryganskyi A."/>
            <person name="Culley D."/>
            <person name="Magnuson J.K."/>
            <person name="James T.Y."/>
            <person name="O'Malley M.A."/>
            <person name="Stajich J.E."/>
            <person name="Spatafora J.W."/>
            <person name="Visel A."/>
            <person name="Grigoriev I.V."/>
        </authorList>
    </citation>
    <scope>NUCLEOTIDE SEQUENCE [LARGE SCALE GENOMIC DNA]</scope>
    <source>
        <strain evidence="7 8">62-1032</strain>
    </source>
</reference>
<dbReference type="Pfam" id="PF02826">
    <property type="entry name" value="2-Hacid_dh_C"/>
    <property type="match status" value="1"/>
</dbReference>
<keyword evidence="3" id="KW-0520">NAD</keyword>
<dbReference type="InterPro" id="IPR050223">
    <property type="entry name" value="D-isomer_2-hydroxyacid_DH"/>
</dbReference>
<dbReference type="InterPro" id="IPR029753">
    <property type="entry name" value="D-isomer_DH_CS"/>
</dbReference>
<accession>A0A1Y2G8T5</accession>
<dbReference type="EMBL" id="MCGR01000001">
    <property type="protein sequence ID" value="ORY92968.1"/>
    <property type="molecule type" value="Genomic_DNA"/>
</dbReference>
<dbReference type="PROSITE" id="PS00065">
    <property type="entry name" value="D_2_HYDROXYACID_DH_1"/>
    <property type="match status" value="1"/>
</dbReference>
<dbReference type="STRING" id="106004.A0A1Y2G8T5"/>
<evidence type="ECO:0000313" key="7">
    <source>
        <dbReference type="EMBL" id="ORY92968.1"/>
    </source>
</evidence>
<feature type="domain" description="D-isomer specific 2-hydroxyacid dehydrogenase catalytic" evidence="5">
    <location>
        <begin position="17"/>
        <end position="332"/>
    </location>
</feature>
<dbReference type="CDD" id="cd12168">
    <property type="entry name" value="Mand_dh_like"/>
    <property type="match status" value="1"/>
</dbReference>
<evidence type="ECO:0000256" key="4">
    <source>
        <dbReference type="RuleBase" id="RU003719"/>
    </source>
</evidence>
<dbReference type="PANTHER" id="PTHR10996">
    <property type="entry name" value="2-HYDROXYACID DEHYDROGENASE-RELATED"/>
    <property type="match status" value="1"/>
</dbReference>